<dbReference type="AlphaFoldDB" id="A0A1V0A0P7"/>
<keyword evidence="3" id="KW-0274">FAD</keyword>
<proteinExistence type="predicted"/>
<keyword evidence="2" id="KW-0285">Flavoprotein</keyword>
<name>A0A1V0A0P7_9ACTN</name>
<dbReference type="PANTHER" id="PTHR43004:SF19">
    <property type="entry name" value="BINDING MONOOXYGENASE, PUTATIVE (JCVI)-RELATED"/>
    <property type="match status" value="1"/>
</dbReference>
<feature type="domain" description="FAD-binding" evidence="4">
    <location>
        <begin position="9"/>
        <end position="342"/>
    </location>
</feature>
<evidence type="ECO:0000256" key="3">
    <source>
        <dbReference type="ARBA" id="ARBA00022827"/>
    </source>
</evidence>
<dbReference type="KEGG" id="noa:BKM31_21820"/>
<reference evidence="6" key="1">
    <citation type="journal article" date="2017" name="Med. Chem. Commun.">
        <title>Nonomuraea sp. ATCC 55076 harbours the largest actinomycete chromosome to date and the kistamicin biosynthetic gene cluster.</title>
        <authorList>
            <person name="Nazari B."/>
            <person name="Forneris C.C."/>
            <person name="Gibson M.I."/>
            <person name="Moon K."/>
            <person name="Schramma K.R."/>
            <person name="Seyedsayamdost M.R."/>
        </authorList>
    </citation>
    <scope>NUCLEOTIDE SEQUENCE [LARGE SCALE GENOMIC DNA]</scope>
    <source>
        <strain evidence="6">ATCC 55076</strain>
    </source>
</reference>
<dbReference type="Gene3D" id="3.40.30.120">
    <property type="match status" value="1"/>
</dbReference>
<dbReference type="Pfam" id="PF01494">
    <property type="entry name" value="FAD_binding_3"/>
    <property type="match status" value="1"/>
</dbReference>
<dbReference type="InterPro" id="IPR050641">
    <property type="entry name" value="RIFMO-like"/>
</dbReference>
<dbReference type="Gene3D" id="3.30.70.2450">
    <property type="match status" value="1"/>
</dbReference>
<comment type="cofactor">
    <cofactor evidence="1">
        <name>FAD</name>
        <dbReference type="ChEBI" id="CHEBI:57692"/>
    </cofactor>
</comment>
<dbReference type="Proteomes" id="UP000190797">
    <property type="component" value="Chromosome"/>
</dbReference>
<keyword evidence="6" id="KW-1185">Reference proteome</keyword>
<evidence type="ECO:0000256" key="1">
    <source>
        <dbReference type="ARBA" id="ARBA00001974"/>
    </source>
</evidence>
<dbReference type="Pfam" id="PF21274">
    <property type="entry name" value="Rng_hyd_C"/>
    <property type="match status" value="1"/>
</dbReference>
<dbReference type="InterPro" id="IPR036188">
    <property type="entry name" value="FAD/NAD-bd_sf"/>
</dbReference>
<dbReference type="GO" id="GO:0071949">
    <property type="term" value="F:FAD binding"/>
    <property type="evidence" value="ECO:0007669"/>
    <property type="project" value="InterPro"/>
</dbReference>
<evidence type="ECO:0000313" key="5">
    <source>
        <dbReference type="EMBL" id="AQZ63749.1"/>
    </source>
</evidence>
<dbReference type="InterPro" id="IPR002938">
    <property type="entry name" value="FAD-bd"/>
</dbReference>
<dbReference type="STRING" id="1909395.BKM31_21820"/>
<dbReference type="GO" id="GO:0016709">
    <property type="term" value="F:oxidoreductase activity, acting on paired donors, with incorporation or reduction of molecular oxygen, NAD(P)H as one donor, and incorporation of one atom of oxygen"/>
    <property type="evidence" value="ECO:0007669"/>
    <property type="project" value="UniProtKB-ARBA"/>
</dbReference>
<sequence>MSGGDGVIMVAGAGPAGLMLAAELTLAGAEVMVVDALPERSPYCRGFTLNARSLELLDRRGIAGRFLAEGPTVPSSMFADPARPLDLTVMDSDHPYVLGIAQTRVEELLEEWLAELGVKVSWGHAVTDLEQDAGGVEVTVERTDGVGGAGGSLRRARVAYLVGCDGSRSLVRKRAGIAFPGTPATTFGVLADVELADPAALPFGMTKGERGTVFVIPRPGYVRIVLNEPEPPADRDEPVTLASFERLLAEQLGRPVELREPRWLTRFGDAARLAERYVAGRVALAGDAAHIHPPTGAVGVNVALADAVNLGWKLAATALGRAPEGLLHSYHEERHAAGERLLSTIGAQAALGGHDPGLAPVRDLFAQLVDRVPGVGKYLAELATGVSTRYDPKIPGEHPWLGRLVPDLELTLDGRRTSVAELLRRARPLLLRLGERPLPAAAGGWVDTCDARCPGRPELEGLLIRPDGHAAWVSTTSEPQPDSTLATALATWFGASCGPVRQEGRFETG</sequence>
<evidence type="ECO:0000313" key="6">
    <source>
        <dbReference type="Proteomes" id="UP000190797"/>
    </source>
</evidence>
<gene>
    <name evidence="5" type="ORF">BKM31_21820</name>
</gene>
<evidence type="ECO:0000259" key="4">
    <source>
        <dbReference type="Pfam" id="PF01494"/>
    </source>
</evidence>
<dbReference type="RefSeq" id="WP_080039938.1">
    <property type="nucleotide sequence ID" value="NZ_CP017717.1"/>
</dbReference>
<dbReference type="EMBL" id="CP017717">
    <property type="protein sequence ID" value="AQZ63749.1"/>
    <property type="molecule type" value="Genomic_DNA"/>
</dbReference>
<accession>A0A1V0A0P7</accession>
<dbReference type="SUPFAM" id="SSF51905">
    <property type="entry name" value="FAD/NAD(P)-binding domain"/>
    <property type="match status" value="1"/>
</dbReference>
<dbReference type="Gene3D" id="3.50.50.60">
    <property type="entry name" value="FAD/NAD(P)-binding domain"/>
    <property type="match status" value="1"/>
</dbReference>
<dbReference type="OrthoDB" id="8670884at2"/>
<evidence type="ECO:0000256" key="2">
    <source>
        <dbReference type="ARBA" id="ARBA00022630"/>
    </source>
</evidence>
<dbReference type="PRINTS" id="PR00420">
    <property type="entry name" value="RNGMNOXGNASE"/>
</dbReference>
<protein>
    <recommendedName>
        <fullName evidence="4">FAD-binding domain-containing protein</fullName>
    </recommendedName>
</protein>
<dbReference type="PANTHER" id="PTHR43004">
    <property type="entry name" value="TRK SYSTEM POTASSIUM UPTAKE PROTEIN"/>
    <property type="match status" value="1"/>
</dbReference>
<organism evidence="5 6">
    <name type="scientific">[Actinomadura] parvosata subsp. kistnae</name>
    <dbReference type="NCBI Taxonomy" id="1909395"/>
    <lineage>
        <taxon>Bacteria</taxon>
        <taxon>Bacillati</taxon>
        <taxon>Actinomycetota</taxon>
        <taxon>Actinomycetes</taxon>
        <taxon>Streptosporangiales</taxon>
        <taxon>Streptosporangiaceae</taxon>
        <taxon>Nonomuraea</taxon>
    </lineage>
</organism>